<dbReference type="RefSeq" id="WP_307390411.1">
    <property type="nucleotide sequence ID" value="NZ_BAAADK010000018.1"/>
</dbReference>
<protein>
    <submittedName>
        <fullName evidence="1">Uncharacterized protein</fullName>
    </submittedName>
</protein>
<sequence>MNHEFHSHSHDLKQVCITYVHHYVRIKIHDGKTYEGMIEHVDDQNVHMIAPDMNPRVSQDFEMSNITQVNDSGQYERQFYPGYYPYGYGPYGYGYGYGYGPFYPGYRRFVLPLAALSALTLLPFFW</sequence>
<gene>
    <name evidence="1" type="ORF">J2S11_000484</name>
</gene>
<evidence type="ECO:0000313" key="2">
    <source>
        <dbReference type="Proteomes" id="UP001235840"/>
    </source>
</evidence>
<comment type="caution">
    <text evidence="1">The sequence shown here is derived from an EMBL/GenBank/DDBJ whole genome shotgun (WGS) entry which is preliminary data.</text>
</comment>
<proteinExistence type="predicted"/>
<dbReference type="Proteomes" id="UP001235840">
    <property type="component" value="Unassembled WGS sequence"/>
</dbReference>
<reference evidence="1 2" key="1">
    <citation type="submission" date="2023-07" db="EMBL/GenBank/DDBJ databases">
        <title>Genomic Encyclopedia of Type Strains, Phase IV (KMG-IV): sequencing the most valuable type-strain genomes for metagenomic binning, comparative biology and taxonomic classification.</title>
        <authorList>
            <person name="Goeker M."/>
        </authorList>
    </citation>
    <scope>NUCLEOTIDE SEQUENCE [LARGE SCALE GENOMIC DNA]</scope>
    <source>
        <strain evidence="1 2">DSM 12751</strain>
    </source>
</reference>
<dbReference type="EMBL" id="JAUSTY010000002">
    <property type="protein sequence ID" value="MDQ0164584.1"/>
    <property type="molecule type" value="Genomic_DNA"/>
</dbReference>
<evidence type="ECO:0000313" key="1">
    <source>
        <dbReference type="EMBL" id="MDQ0164584.1"/>
    </source>
</evidence>
<organism evidence="1 2">
    <name type="scientific">Caldalkalibacillus horti</name>
    <dbReference type="NCBI Taxonomy" id="77523"/>
    <lineage>
        <taxon>Bacteria</taxon>
        <taxon>Bacillati</taxon>
        <taxon>Bacillota</taxon>
        <taxon>Bacilli</taxon>
        <taxon>Bacillales</taxon>
        <taxon>Bacillaceae</taxon>
        <taxon>Caldalkalibacillus</taxon>
    </lineage>
</organism>
<name>A0ABT9VUM8_9BACI</name>
<keyword evidence="2" id="KW-1185">Reference proteome</keyword>
<accession>A0ABT9VUM8</accession>